<accession>A0A1H7I229</accession>
<dbReference type="EMBL" id="FOAT01000003">
    <property type="protein sequence ID" value="SEK56589.1"/>
    <property type="molecule type" value="Genomic_DNA"/>
</dbReference>
<dbReference type="Pfam" id="PF16593">
    <property type="entry name" value="Cas9-BH"/>
    <property type="match status" value="1"/>
</dbReference>
<dbReference type="InterPro" id="IPR032240">
    <property type="entry name" value="Cas9_REC"/>
</dbReference>
<dbReference type="Gene3D" id="3.30.420.10">
    <property type="entry name" value="Ribonuclease H-like superfamily/Ribonuclease H"/>
    <property type="match status" value="1"/>
</dbReference>
<sequence>MANGKIYLGLDIGTNSVGWAVTDANYTLKKFKSNLMWGVNLFEKSQKSQQSLSSIRRSFRTARRRLDRRKQRVCLLQELFAADILKTDPIFFMRLKESALLPEDSEHREHNIFFDDKNYGDKEYFKEYPTIHHLICELMTNDSPHDIRLVYYACAYILAHRGHFLFSVSKDNIDKITEFEDIYDGYYTALSELCDVPAFDKDAAGMSEILKKHISVKEKTKEIEQLLFGKKAPKADEGDVIAYDKLVSFISGGIVKLSDMFCKEEYKDLEKNSICVKNTDLSDTLEMLTGQIDELHLELLVKVKAMYDWFLLVDILNGHKMISKSKVEIYEQHKADLKSLKYLVKKYLNRNDYNEIFRYASDKANYASYVYNRKNVSDEKVSVNFSKNDSSNDRKSQTAFCKFIKKYLDKIVSADEDKECYDDLYKKCENADLCPKQVTTDNRVIPYQLYYAELKKILENASKYLPFLNKSDSYGTVADKILSIMEFKVPYYVGPLVNEKKSRFAWMIRKKDGKIYPWNFSEMIDEDASENKFIRKMTCK</sequence>
<evidence type="ECO:0000259" key="1">
    <source>
        <dbReference type="Pfam" id="PF16592"/>
    </source>
</evidence>
<keyword evidence="3" id="KW-0378">Hydrolase</keyword>
<dbReference type="Pfam" id="PF16592">
    <property type="entry name" value="Cas9_REC"/>
    <property type="match status" value="1"/>
</dbReference>
<evidence type="ECO:0000313" key="3">
    <source>
        <dbReference type="EMBL" id="SEK56589.1"/>
    </source>
</evidence>
<dbReference type="InterPro" id="IPR032239">
    <property type="entry name" value="Cas9-BH"/>
</dbReference>
<gene>
    <name evidence="3" type="ORF">SAMN05216469_103208</name>
</gene>
<dbReference type="GO" id="GO:0003676">
    <property type="term" value="F:nucleic acid binding"/>
    <property type="evidence" value="ECO:0007669"/>
    <property type="project" value="InterPro"/>
</dbReference>
<name>A0A1H7I229_RUMAL</name>
<keyword evidence="3" id="KW-0255">Endonuclease</keyword>
<dbReference type="Proteomes" id="UP000186015">
    <property type="component" value="Unassembled WGS sequence"/>
</dbReference>
<dbReference type="InterPro" id="IPR036397">
    <property type="entry name" value="RNaseH_sf"/>
</dbReference>
<protein>
    <submittedName>
        <fullName evidence="3">CRISPR-associated endonuclease Csn1</fullName>
    </submittedName>
</protein>
<dbReference type="AlphaFoldDB" id="A0A1H7I229"/>
<feature type="domain" description="CRISPR-associated endonuclease Cas9 REC lobe" evidence="1">
    <location>
        <begin position="200"/>
        <end position="539"/>
    </location>
</feature>
<reference evidence="3 4" key="1">
    <citation type="submission" date="2016-10" db="EMBL/GenBank/DDBJ databases">
        <authorList>
            <person name="de Groot N.N."/>
        </authorList>
    </citation>
    <scope>NUCLEOTIDE SEQUENCE [LARGE SCALE GENOMIC DNA]</scope>
    <source>
        <strain evidence="3 4">KH2T6</strain>
    </source>
</reference>
<dbReference type="InterPro" id="IPR028629">
    <property type="entry name" value="Cas9"/>
</dbReference>
<keyword evidence="3" id="KW-0540">Nuclease</keyword>
<feature type="domain" description="CRISPR-associated endonuclease Cas9 bridge helix" evidence="2">
    <location>
        <begin position="56"/>
        <end position="88"/>
    </location>
</feature>
<evidence type="ECO:0000259" key="2">
    <source>
        <dbReference type="Pfam" id="PF16593"/>
    </source>
</evidence>
<dbReference type="NCBIfam" id="TIGR01865">
    <property type="entry name" value="cas_Csn1"/>
    <property type="match status" value="1"/>
</dbReference>
<dbReference type="GO" id="GO:0004519">
    <property type="term" value="F:endonuclease activity"/>
    <property type="evidence" value="ECO:0007669"/>
    <property type="project" value="UniProtKB-KW"/>
</dbReference>
<organism evidence="3 4">
    <name type="scientific">Ruminococcus albus</name>
    <dbReference type="NCBI Taxonomy" id="1264"/>
    <lineage>
        <taxon>Bacteria</taxon>
        <taxon>Bacillati</taxon>
        <taxon>Bacillota</taxon>
        <taxon>Clostridia</taxon>
        <taxon>Eubacteriales</taxon>
        <taxon>Oscillospiraceae</taxon>
        <taxon>Ruminococcus</taxon>
    </lineage>
</organism>
<evidence type="ECO:0000313" key="4">
    <source>
        <dbReference type="Proteomes" id="UP000186015"/>
    </source>
</evidence>
<proteinExistence type="predicted"/>